<organism evidence="2 3">
    <name type="scientific">Winogradskyella marina</name>
    <dbReference type="NCBI Taxonomy" id="2785530"/>
    <lineage>
        <taxon>Bacteria</taxon>
        <taxon>Pseudomonadati</taxon>
        <taxon>Bacteroidota</taxon>
        <taxon>Flavobacteriia</taxon>
        <taxon>Flavobacteriales</taxon>
        <taxon>Flavobacteriaceae</taxon>
        <taxon>Winogradskyella</taxon>
    </lineage>
</organism>
<dbReference type="RefSeq" id="WP_195870888.1">
    <property type="nucleotide sequence ID" value="NZ_JADOET010000004.1"/>
</dbReference>
<feature type="domain" description="HTH LytTR-type" evidence="1">
    <location>
        <begin position="1"/>
        <end position="35"/>
    </location>
</feature>
<dbReference type="PROSITE" id="PS50930">
    <property type="entry name" value="HTH_LYTTR"/>
    <property type="match status" value="1"/>
</dbReference>
<protein>
    <recommendedName>
        <fullName evidence="1">HTH LytTR-type domain-containing protein</fullName>
    </recommendedName>
</protein>
<reference evidence="2 3" key="1">
    <citation type="submission" date="2020-11" db="EMBL/GenBank/DDBJ databases">
        <title>Winogradskyella marina sp. nov., isolated from marine sediment.</title>
        <authorList>
            <person name="Bo J."/>
            <person name="Wang S."/>
            <person name="Song X."/>
            <person name="Du Z."/>
        </authorList>
    </citation>
    <scope>NUCLEOTIDE SEQUENCE [LARGE SCALE GENOMIC DNA]</scope>
    <source>
        <strain evidence="2 3">F6397</strain>
    </source>
</reference>
<name>A0ABS0EGP4_9FLAO</name>
<dbReference type="EMBL" id="JADOET010000004">
    <property type="protein sequence ID" value="MBF8149615.1"/>
    <property type="molecule type" value="Genomic_DNA"/>
</dbReference>
<dbReference type="InterPro" id="IPR007492">
    <property type="entry name" value="LytTR_DNA-bd_dom"/>
</dbReference>
<sequence length="35" mass="4073">MRINRSYIVAISKIQSYTNEHVTVSRKALSISRSY</sequence>
<evidence type="ECO:0000313" key="2">
    <source>
        <dbReference type="EMBL" id="MBF8149615.1"/>
    </source>
</evidence>
<evidence type="ECO:0000313" key="3">
    <source>
        <dbReference type="Proteomes" id="UP000611215"/>
    </source>
</evidence>
<evidence type="ECO:0000259" key="1">
    <source>
        <dbReference type="PROSITE" id="PS50930"/>
    </source>
</evidence>
<accession>A0ABS0EGP4</accession>
<proteinExistence type="predicted"/>
<gene>
    <name evidence="2" type="ORF">ITJ86_06875</name>
</gene>
<keyword evidence="3" id="KW-1185">Reference proteome</keyword>
<dbReference type="Proteomes" id="UP000611215">
    <property type="component" value="Unassembled WGS sequence"/>
</dbReference>
<comment type="caution">
    <text evidence="2">The sequence shown here is derived from an EMBL/GenBank/DDBJ whole genome shotgun (WGS) entry which is preliminary data.</text>
</comment>